<comment type="caution">
    <text evidence="1">The sequence shown here is derived from an EMBL/GenBank/DDBJ whole genome shotgun (WGS) entry which is preliminary data.</text>
</comment>
<evidence type="ECO:0000313" key="1">
    <source>
        <dbReference type="EMBL" id="KAI9918598.1"/>
    </source>
</evidence>
<reference evidence="1 2" key="1">
    <citation type="journal article" date="2022" name="bioRxiv">
        <title>The genome of the oomycete Peronosclerospora sorghi, a cosmopolitan pathogen of maize and sorghum, is inflated with dispersed pseudogenes.</title>
        <authorList>
            <person name="Fletcher K."/>
            <person name="Martin F."/>
            <person name="Isakeit T."/>
            <person name="Cavanaugh K."/>
            <person name="Magill C."/>
            <person name="Michelmore R."/>
        </authorList>
    </citation>
    <scope>NUCLEOTIDE SEQUENCE [LARGE SCALE GENOMIC DNA]</scope>
    <source>
        <strain evidence="1">P6</strain>
    </source>
</reference>
<organism evidence="1 2">
    <name type="scientific">Peronosclerospora sorghi</name>
    <dbReference type="NCBI Taxonomy" id="230839"/>
    <lineage>
        <taxon>Eukaryota</taxon>
        <taxon>Sar</taxon>
        <taxon>Stramenopiles</taxon>
        <taxon>Oomycota</taxon>
        <taxon>Peronosporomycetes</taxon>
        <taxon>Peronosporales</taxon>
        <taxon>Peronosporaceae</taxon>
        <taxon>Peronosclerospora</taxon>
    </lineage>
</organism>
<dbReference type="Proteomes" id="UP001163321">
    <property type="component" value="Chromosome 12"/>
</dbReference>
<protein>
    <submittedName>
        <fullName evidence="1">Uncharacterized protein</fullName>
    </submittedName>
</protein>
<name>A0ACC0WKI9_9STRA</name>
<keyword evidence="2" id="KW-1185">Reference proteome</keyword>
<accession>A0ACC0WKI9</accession>
<evidence type="ECO:0000313" key="2">
    <source>
        <dbReference type="Proteomes" id="UP001163321"/>
    </source>
</evidence>
<proteinExistence type="predicted"/>
<sequence length="77" mass="8758">MSFSEVMLCSFFPQFPHLLPVAYSNADFIIHLRALITTEWAARFTPQANVSVQHRTRTKPRSKSSSLSFRSARSMPA</sequence>
<gene>
    <name evidence="1" type="ORF">PsorP6_012279</name>
</gene>
<dbReference type="EMBL" id="CM047591">
    <property type="protein sequence ID" value="KAI9918598.1"/>
    <property type="molecule type" value="Genomic_DNA"/>
</dbReference>